<reference evidence="1" key="1">
    <citation type="submission" date="2022-08" db="EMBL/GenBank/DDBJ databases">
        <authorList>
            <consortium name="DOE Joint Genome Institute"/>
            <person name="Min B."/>
            <person name="Riley R."/>
            <person name="Sierra-Patev S."/>
            <person name="Naranjo-Ortiz M."/>
            <person name="Looney B."/>
            <person name="Konkel Z."/>
            <person name="Slot J.C."/>
            <person name="Sakamoto Y."/>
            <person name="Steenwyk J.L."/>
            <person name="Rokas A."/>
            <person name="Carro J."/>
            <person name="Camarero S."/>
            <person name="Ferreira P."/>
            <person name="Molpeceres G."/>
            <person name="Ruiz-Duenas F.J."/>
            <person name="Serrano A."/>
            <person name="Henrissat B."/>
            <person name="Drula E."/>
            <person name="Hughes K.W."/>
            <person name="Mata J.L."/>
            <person name="Ishikawa N.K."/>
            <person name="Vargas-Isla R."/>
            <person name="Ushijima S."/>
            <person name="Smith C.A."/>
            <person name="Ahrendt S."/>
            <person name="Andreopoulos W."/>
            <person name="He G."/>
            <person name="Labutti K."/>
            <person name="Lipzen A."/>
            <person name="Ng V."/>
            <person name="Sandor L."/>
            <person name="Barry K."/>
            <person name="Martinez A.T."/>
            <person name="Xiao Y."/>
            <person name="Gibbons J.G."/>
            <person name="Terashima K."/>
            <person name="Hibbett D.S."/>
            <person name="Grigoriev I.V."/>
        </authorList>
    </citation>
    <scope>NUCLEOTIDE SEQUENCE</scope>
    <source>
        <strain evidence="1">TFB9207</strain>
    </source>
</reference>
<organism evidence="1 2">
    <name type="scientific">Lentinula raphanica</name>
    <dbReference type="NCBI Taxonomy" id="153919"/>
    <lineage>
        <taxon>Eukaryota</taxon>
        <taxon>Fungi</taxon>
        <taxon>Dikarya</taxon>
        <taxon>Basidiomycota</taxon>
        <taxon>Agaricomycotina</taxon>
        <taxon>Agaricomycetes</taxon>
        <taxon>Agaricomycetidae</taxon>
        <taxon>Agaricales</taxon>
        <taxon>Marasmiineae</taxon>
        <taxon>Omphalotaceae</taxon>
        <taxon>Lentinula</taxon>
    </lineage>
</organism>
<dbReference type="EMBL" id="MU806125">
    <property type="protein sequence ID" value="KAJ3839481.1"/>
    <property type="molecule type" value="Genomic_DNA"/>
</dbReference>
<dbReference type="AlphaFoldDB" id="A0AA38PBD5"/>
<accession>A0AA38PBD5</accession>
<keyword evidence="2" id="KW-1185">Reference proteome</keyword>
<evidence type="ECO:0000313" key="1">
    <source>
        <dbReference type="EMBL" id="KAJ3839481.1"/>
    </source>
</evidence>
<comment type="caution">
    <text evidence="1">The sequence shown here is derived from an EMBL/GenBank/DDBJ whole genome shotgun (WGS) entry which is preliminary data.</text>
</comment>
<name>A0AA38PBD5_9AGAR</name>
<sequence length="62" mass="6898">MNVMLTRCRRGMVVVSSKSFLQRIAQKTLVGQLAAYWTAQEGVNAWVNTQDVMNSRVDLPGA</sequence>
<gene>
    <name evidence="1" type="ORF">F5878DRAFT_518843</name>
</gene>
<feature type="non-terminal residue" evidence="1">
    <location>
        <position position="62"/>
    </location>
</feature>
<evidence type="ECO:0000313" key="2">
    <source>
        <dbReference type="Proteomes" id="UP001163846"/>
    </source>
</evidence>
<protein>
    <recommendedName>
        <fullName evidence="3">DNA2/NAM7 helicase-like C-terminal domain-containing protein</fullName>
    </recommendedName>
</protein>
<dbReference type="Proteomes" id="UP001163846">
    <property type="component" value="Unassembled WGS sequence"/>
</dbReference>
<evidence type="ECO:0008006" key="3">
    <source>
        <dbReference type="Google" id="ProtNLM"/>
    </source>
</evidence>
<proteinExistence type="predicted"/>